<comment type="caution">
    <text evidence="1">The sequence shown here is derived from an EMBL/GenBank/DDBJ whole genome shotgun (WGS) entry which is preliminary data.</text>
</comment>
<gene>
    <name evidence="1" type="ORF">DM877_01990</name>
</gene>
<evidence type="ECO:0000313" key="2">
    <source>
        <dbReference type="Proteomes" id="UP000290875"/>
    </source>
</evidence>
<dbReference type="AlphaFoldDB" id="A0A4Q2ECZ1"/>
<reference evidence="1 2" key="1">
    <citation type="submission" date="2018-06" db="EMBL/GenBank/DDBJ databases">
        <title>Carbapenemase-producing Enterobacteriaceae present in wastewater treatment plant effluent and nearby surface waters in the US.</title>
        <authorList>
            <person name="Mathys D.A."/>
            <person name="Mollenkopf D.F."/>
            <person name="Feicht S.M."/>
            <person name="Adams R.J."/>
            <person name="Albers A.L."/>
            <person name="Grooters S.V."/>
            <person name="Stuever D.M."/>
            <person name="Daniels J.B."/>
            <person name="Wittum T.E."/>
        </authorList>
    </citation>
    <scope>NUCLEOTIDE SEQUENCE [LARGE SCALE GENOMIC DNA]</scope>
    <source>
        <strain evidence="1 2">GEO_4_Eff_A</strain>
    </source>
</reference>
<organism evidence="1 2">
    <name type="scientific">Enterobacter cloacae</name>
    <dbReference type="NCBI Taxonomy" id="550"/>
    <lineage>
        <taxon>Bacteria</taxon>
        <taxon>Pseudomonadati</taxon>
        <taxon>Pseudomonadota</taxon>
        <taxon>Gammaproteobacteria</taxon>
        <taxon>Enterobacterales</taxon>
        <taxon>Enterobacteriaceae</taxon>
        <taxon>Enterobacter</taxon>
        <taxon>Enterobacter cloacae complex</taxon>
    </lineage>
</organism>
<dbReference type="RefSeq" id="WP_129323481.1">
    <property type="nucleotide sequence ID" value="NZ_QJSL01000002.1"/>
</dbReference>
<proteinExistence type="predicted"/>
<dbReference type="EMBL" id="QJSL01000002">
    <property type="protein sequence ID" value="RXW30406.1"/>
    <property type="molecule type" value="Genomic_DNA"/>
</dbReference>
<name>A0A4Q2ECZ1_ENTCL</name>
<sequence>MYKAKVFNGVKTPAGKPITGKGFFSDDHDLIDTPEYRESLKNTLIELGYTSFNKPLPASTKPYRRRGTPRKAMENTLQHYFIVKDSISNFPSRVEDVFTGCVNSCPDKLSPSFCFNLLKRLRVITAAAVEDETGFSKGWCNDITQALQLAITMIEHCHDKGEIQVMFNSDYENDRFDSDREFEDILDLHIQKAA</sequence>
<protein>
    <submittedName>
        <fullName evidence="1">Uncharacterized protein</fullName>
    </submittedName>
</protein>
<accession>A0A4Q2ECZ1</accession>
<dbReference type="Proteomes" id="UP000290875">
    <property type="component" value="Unassembled WGS sequence"/>
</dbReference>
<evidence type="ECO:0000313" key="1">
    <source>
        <dbReference type="EMBL" id="RXW30406.1"/>
    </source>
</evidence>